<accession>A0A0F8ZB97</accession>
<reference evidence="1" key="1">
    <citation type="journal article" date="2015" name="Nature">
        <title>Complex archaea that bridge the gap between prokaryotes and eukaryotes.</title>
        <authorList>
            <person name="Spang A."/>
            <person name="Saw J.H."/>
            <person name="Jorgensen S.L."/>
            <person name="Zaremba-Niedzwiedzka K."/>
            <person name="Martijn J."/>
            <person name="Lind A.E."/>
            <person name="van Eijk R."/>
            <person name="Schleper C."/>
            <person name="Guy L."/>
            <person name="Ettema T.J."/>
        </authorList>
    </citation>
    <scope>NUCLEOTIDE SEQUENCE</scope>
</reference>
<organism evidence="1">
    <name type="scientific">marine sediment metagenome</name>
    <dbReference type="NCBI Taxonomy" id="412755"/>
    <lineage>
        <taxon>unclassified sequences</taxon>
        <taxon>metagenomes</taxon>
        <taxon>ecological metagenomes</taxon>
    </lineage>
</organism>
<comment type="caution">
    <text evidence="1">The sequence shown here is derived from an EMBL/GenBank/DDBJ whole genome shotgun (WGS) entry which is preliminary data.</text>
</comment>
<proteinExistence type="predicted"/>
<protein>
    <submittedName>
        <fullName evidence="1">Uncharacterized protein</fullName>
    </submittedName>
</protein>
<gene>
    <name evidence="1" type="ORF">LCGC14_2991260</name>
</gene>
<dbReference type="AlphaFoldDB" id="A0A0F8ZB97"/>
<name>A0A0F8ZB97_9ZZZZ</name>
<dbReference type="EMBL" id="LAZR01061356">
    <property type="protein sequence ID" value="KKK63739.1"/>
    <property type="molecule type" value="Genomic_DNA"/>
</dbReference>
<evidence type="ECO:0000313" key="1">
    <source>
        <dbReference type="EMBL" id="KKK63739.1"/>
    </source>
</evidence>
<sequence length="60" mass="6961">MSKVEVAEHPEVYHTVNIVLETREEFLMMLDILNRGGGRTYNLWKQLDNVAETEGIKEGR</sequence>